<feature type="compositionally biased region" description="Acidic residues" evidence="3">
    <location>
        <begin position="185"/>
        <end position="208"/>
    </location>
</feature>
<dbReference type="GO" id="GO:0003723">
    <property type="term" value="F:RNA binding"/>
    <property type="evidence" value="ECO:0007669"/>
    <property type="project" value="UniProtKB-UniRule"/>
</dbReference>
<evidence type="ECO:0000259" key="5">
    <source>
        <dbReference type="PROSITE" id="PS50102"/>
    </source>
</evidence>
<accession>A0A843UC93</accession>
<feature type="region of interest" description="Disordered" evidence="3">
    <location>
        <begin position="185"/>
        <end position="213"/>
    </location>
</feature>
<feature type="domain" description="RRM" evidence="5">
    <location>
        <begin position="225"/>
        <end position="303"/>
    </location>
</feature>
<evidence type="ECO:0000313" key="6">
    <source>
        <dbReference type="EMBL" id="MQL79494.1"/>
    </source>
</evidence>
<dbReference type="Gene3D" id="3.30.70.330">
    <property type="match status" value="3"/>
</dbReference>
<keyword evidence="4" id="KW-0732">Signal</keyword>
<feature type="compositionally biased region" description="Polar residues" evidence="3">
    <location>
        <begin position="730"/>
        <end position="741"/>
    </location>
</feature>
<organism evidence="6 7">
    <name type="scientific">Colocasia esculenta</name>
    <name type="common">Wild taro</name>
    <name type="synonym">Arum esculentum</name>
    <dbReference type="NCBI Taxonomy" id="4460"/>
    <lineage>
        <taxon>Eukaryota</taxon>
        <taxon>Viridiplantae</taxon>
        <taxon>Streptophyta</taxon>
        <taxon>Embryophyta</taxon>
        <taxon>Tracheophyta</taxon>
        <taxon>Spermatophyta</taxon>
        <taxon>Magnoliopsida</taxon>
        <taxon>Liliopsida</taxon>
        <taxon>Araceae</taxon>
        <taxon>Aroideae</taxon>
        <taxon>Colocasieae</taxon>
        <taxon>Colocasia</taxon>
    </lineage>
</organism>
<feature type="compositionally biased region" description="Basic and acidic residues" evidence="3">
    <location>
        <begin position="89"/>
        <end position="104"/>
    </location>
</feature>
<feature type="compositionally biased region" description="Low complexity" evidence="3">
    <location>
        <begin position="742"/>
        <end position="766"/>
    </location>
</feature>
<reference evidence="6" key="1">
    <citation type="submission" date="2017-07" db="EMBL/GenBank/DDBJ databases">
        <title>Taro Niue Genome Assembly and Annotation.</title>
        <authorList>
            <person name="Atibalentja N."/>
            <person name="Keating K."/>
            <person name="Fields C.J."/>
        </authorList>
    </citation>
    <scope>NUCLEOTIDE SEQUENCE</scope>
    <source>
        <strain evidence="6">Niue_2</strain>
        <tissue evidence="6">Leaf</tissue>
    </source>
</reference>
<dbReference type="EMBL" id="NMUH01000458">
    <property type="protein sequence ID" value="MQL79494.1"/>
    <property type="molecule type" value="Genomic_DNA"/>
</dbReference>
<dbReference type="CDD" id="cd00590">
    <property type="entry name" value="RRM_SF"/>
    <property type="match status" value="3"/>
</dbReference>
<dbReference type="AlphaFoldDB" id="A0A843UC93"/>
<dbReference type="PANTHER" id="PTHR21245">
    <property type="entry name" value="HETEROGENEOUS NUCLEAR RIBONUCLEOPROTEIN"/>
    <property type="match status" value="1"/>
</dbReference>
<dbReference type="InterPro" id="IPR012677">
    <property type="entry name" value="Nucleotide-bd_a/b_plait_sf"/>
</dbReference>
<dbReference type="SUPFAM" id="SSF54928">
    <property type="entry name" value="RNA-binding domain, RBD"/>
    <property type="match status" value="2"/>
</dbReference>
<name>A0A843UC93_COLES</name>
<evidence type="ECO:0000313" key="7">
    <source>
        <dbReference type="Proteomes" id="UP000652761"/>
    </source>
</evidence>
<feature type="signal peptide" evidence="4">
    <location>
        <begin position="1"/>
        <end position="31"/>
    </location>
</feature>
<feature type="region of interest" description="Disordered" evidence="3">
    <location>
        <begin position="89"/>
        <end position="172"/>
    </location>
</feature>
<dbReference type="FunFam" id="3.30.70.330:FF:000187">
    <property type="entry name" value="Heterogeneous nuclear ribonucleoprotein Q"/>
    <property type="match status" value="1"/>
</dbReference>
<evidence type="ECO:0000256" key="2">
    <source>
        <dbReference type="PROSITE-ProRule" id="PRU00176"/>
    </source>
</evidence>
<feature type="chain" id="PRO_5032837831" description="RRM domain-containing protein" evidence="4">
    <location>
        <begin position="32"/>
        <end position="766"/>
    </location>
</feature>
<feature type="compositionally biased region" description="Acidic residues" evidence="3">
    <location>
        <begin position="129"/>
        <end position="141"/>
    </location>
</feature>
<feature type="region of interest" description="Disordered" evidence="3">
    <location>
        <begin position="34"/>
        <end position="55"/>
    </location>
</feature>
<keyword evidence="7" id="KW-1185">Reference proteome</keyword>
<feature type="domain" description="RRM" evidence="5">
    <location>
        <begin position="402"/>
        <end position="482"/>
    </location>
</feature>
<evidence type="ECO:0000256" key="4">
    <source>
        <dbReference type="SAM" id="SignalP"/>
    </source>
</evidence>
<dbReference type="Proteomes" id="UP000652761">
    <property type="component" value="Unassembled WGS sequence"/>
</dbReference>
<sequence>MFCFSVLLSLSLLALLCVRVFSCWSIHSISAMPPRSARKASGGSSGPGKRTAARAKAVEQQVVESAEKATGEVSVVEVVMVEEVVKVEELETEKTPAERERETEANGSVEEDAKEVYAEEENGARLDLEDIEPEYDPEEEAGMGYDEKETEDEYEQVESDHGEEEGDDGYAGEDYEHDMIEEIISDGGDSEGEEDDEQSEEEHEDIVEKEEQHEVVAERQKRKEFEVFVGGLDKESTEEDLKKVFSEVGEVVEVRLMKNPQTKKNKGFAFLRFATVGQAKRAVAELKNPVVNGKQCGVSPSQDNDTLFLGNICRTWTKEHLKEKLKQYGVENIEDLTLVEDCNNEGNNRGFAFLEFASRTDAMDAYRRLQKKDVVFGVDRNAKVSFADSFIGPDDEIMAQVKTVFVDGLPASWDEERVREYLWKYGQIEKVELARNMAAAKRKDFGFVTFDTHDSAVKCAEAINNVELGQGDKKVKVRARLSRPRRRGRGKHGLLGDLRILRGPRGGHLSWSHPVARRFPSHSIRSVERHGALTGGRGLRRPIGFGDKRSISVAAERDRHAHPLEWSYDRRAQTNPYPKSTSKRDYMRHKLPSRSSTAAEYDSRIPVWRRSYRDEYTSHQPGYTSSGPRSAPRLAARKSYADEGYLRRIERSATYRESHGHDYDSISGSKRSYATIDEVPPRYADVGMRQTRPRLEYGVTGNNVQYDDYGERFGRSRLGYGSSRSSLSSQDPHSIYSSSRQGSMSSDIGGMYSSYSSGNYLSRSDV</sequence>
<feature type="compositionally biased region" description="Acidic residues" evidence="3">
    <location>
        <begin position="148"/>
        <end position="172"/>
    </location>
</feature>
<dbReference type="SMART" id="SM00360">
    <property type="entry name" value="RRM"/>
    <property type="match status" value="3"/>
</dbReference>
<feature type="region of interest" description="Disordered" evidence="3">
    <location>
        <begin position="721"/>
        <end position="766"/>
    </location>
</feature>
<dbReference type="PROSITE" id="PS50102">
    <property type="entry name" value="RRM"/>
    <property type="match status" value="3"/>
</dbReference>
<dbReference type="InterPro" id="IPR000504">
    <property type="entry name" value="RRM_dom"/>
</dbReference>
<evidence type="ECO:0000256" key="3">
    <source>
        <dbReference type="SAM" id="MobiDB-lite"/>
    </source>
</evidence>
<dbReference type="OrthoDB" id="3800936at2759"/>
<dbReference type="Pfam" id="PF00076">
    <property type="entry name" value="RRM_1"/>
    <property type="match status" value="3"/>
</dbReference>
<comment type="caution">
    <text evidence="6">The sequence shown here is derived from an EMBL/GenBank/DDBJ whole genome shotgun (WGS) entry which is preliminary data.</text>
</comment>
<proteinExistence type="predicted"/>
<gene>
    <name evidence="6" type="ORF">Taro_011942</name>
</gene>
<feature type="compositionally biased region" description="Basic and acidic residues" evidence="3">
    <location>
        <begin position="114"/>
        <end position="128"/>
    </location>
</feature>
<dbReference type="InterPro" id="IPR035979">
    <property type="entry name" value="RBD_domain_sf"/>
</dbReference>
<keyword evidence="1 2" id="KW-0694">RNA-binding</keyword>
<protein>
    <recommendedName>
        <fullName evidence="5">RRM domain-containing protein</fullName>
    </recommendedName>
</protein>
<feature type="domain" description="RRM" evidence="5">
    <location>
        <begin position="305"/>
        <end position="389"/>
    </location>
</feature>
<evidence type="ECO:0000256" key="1">
    <source>
        <dbReference type="ARBA" id="ARBA00022884"/>
    </source>
</evidence>
<feature type="region of interest" description="Disordered" evidence="3">
    <location>
        <begin position="569"/>
        <end position="598"/>
    </location>
</feature>